<dbReference type="Pfam" id="PF13180">
    <property type="entry name" value="PDZ_2"/>
    <property type="match status" value="1"/>
</dbReference>
<dbReference type="InterPro" id="IPR036034">
    <property type="entry name" value="PDZ_sf"/>
</dbReference>
<keyword evidence="5" id="KW-0472">Membrane</keyword>
<dbReference type="Proteomes" id="UP000272015">
    <property type="component" value="Unassembled WGS sequence"/>
</dbReference>
<proteinExistence type="inferred from homology"/>
<keyword evidence="8" id="KW-1185">Reference proteome</keyword>
<dbReference type="InterPro" id="IPR001478">
    <property type="entry name" value="PDZ"/>
</dbReference>
<dbReference type="AlphaFoldDB" id="A0A3A5MT15"/>
<dbReference type="PANTHER" id="PTHR22939">
    <property type="entry name" value="SERINE PROTEASE FAMILY S1C HTRA-RELATED"/>
    <property type="match status" value="1"/>
</dbReference>
<evidence type="ECO:0000313" key="8">
    <source>
        <dbReference type="Proteomes" id="UP000272015"/>
    </source>
</evidence>
<protein>
    <submittedName>
        <fullName evidence="7">PDZ domain-containing protein</fullName>
    </submittedName>
</protein>
<keyword evidence="2" id="KW-0645">Protease</keyword>
<feature type="compositionally biased region" description="Low complexity" evidence="4">
    <location>
        <begin position="62"/>
        <end position="78"/>
    </location>
</feature>
<comment type="caution">
    <text evidence="7">The sequence shown here is derived from an EMBL/GenBank/DDBJ whole genome shotgun (WGS) entry which is preliminary data.</text>
</comment>
<feature type="region of interest" description="Disordered" evidence="4">
    <location>
        <begin position="62"/>
        <end position="83"/>
    </location>
</feature>
<name>A0A3A5MT15_9MICO</name>
<dbReference type="SUPFAM" id="SSF50156">
    <property type="entry name" value="PDZ domain-like"/>
    <property type="match status" value="1"/>
</dbReference>
<feature type="transmembrane region" description="Helical" evidence="5">
    <location>
        <begin position="88"/>
        <end position="112"/>
    </location>
</feature>
<dbReference type="EMBL" id="QZVS01000083">
    <property type="protein sequence ID" value="RJT88404.1"/>
    <property type="molecule type" value="Genomic_DNA"/>
</dbReference>
<sequence length="486" mass="47128">MAYPAAVGAPAVGAPAAGATAAGATAAGATAEYPRDAFGRPIDVAPAGAETLAYPAYQAQQGYATESGQPGQPSGPGSKDPARRKSSVALIAALAIGALVGGVSGAGIYALADSGRGNGTAVSDSQGPSNVVVNNTDSVNQITAVAAKASPSVVTIEVASGQDGGTGSGVILSSDGYVLTNTHVVTLDGAVSDVSIQVKADDGRLYSATVVGTDPISDLAVIKLDNASGLTAIDFADSSKLNVGDTAIAIGAPLGLSGTVTNGIVSALNRSITVASSAAPSTPDETVPDDSGQSPFDFWNFDIPNEDGSPSQAPTANSSISLPVIQTDAAINPGNSGGALLNGEGELIGINVAIANAGGSSSTAAGSIGVGFSIPSNFAKRISEELIADGAATHGLLGASVTTASSDASSTTVGALISEVSSGGAAEAAGLQKGDIVTNFNGVPITDSIDLTAQVRVLPAGGTADLTYVRDGESATVSVTVGELSS</sequence>
<dbReference type="GO" id="GO:0006515">
    <property type="term" value="P:protein quality control for misfolded or incompletely synthesized proteins"/>
    <property type="evidence" value="ECO:0007669"/>
    <property type="project" value="TreeGrafter"/>
</dbReference>
<dbReference type="SUPFAM" id="SSF50494">
    <property type="entry name" value="Trypsin-like serine proteases"/>
    <property type="match status" value="1"/>
</dbReference>
<dbReference type="Pfam" id="PF13365">
    <property type="entry name" value="Trypsin_2"/>
    <property type="match status" value="1"/>
</dbReference>
<evidence type="ECO:0000256" key="2">
    <source>
        <dbReference type="ARBA" id="ARBA00022670"/>
    </source>
</evidence>
<keyword evidence="3" id="KW-0378">Hydrolase</keyword>
<gene>
    <name evidence="7" type="ORF">D6T64_10760</name>
</gene>
<dbReference type="GO" id="GO:0004252">
    <property type="term" value="F:serine-type endopeptidase activity"/>
    <property type="evidence" value="ECO:0007669"/>
    <property type="project" value="InterPro"/>
</dbReference>
<dbReference type="InterPro" id="IPR009003">
    <property type="entry name" value="Peptidase_S1_PA"/>
</dbReference>
<dbReference type="GO" id="GO:0042597">
    <property type="term" value="C:periplasmic space"/>
    <property type="evidence" value="ECO:0007669"/>
    <property type="project" value="TreeGrafter"/>
</dbReference>
<evidence type="ECO:0000259" key="6">
    <source>
        <dbReference type="PROSITE" id="PS50106"/>
    </source>
</evidence>
<dbReference type="PROSITE" id="PS50106">
    <property type="entry name" value="PDZ"/>
    <property type="match status" value="1"/>
</dbReference>
<dbReference type="InterPro" id="IPR001940">
    <property type="entry name" value="Peptidase_S1C"/>
</dbReference>
<keyword evidence="5" id="KW-1133">Transmembrane helix</keyword>
<dbReference type="PRINTS" id="PR00834">
    <property type="entry name" value="PROTEASES2C"/>
</dbReference>
<dbReference type="OrthoDB" id="9758917at2"/>
<evidence type="ECO:0000256" key="3">
    <source>
        <dbReference type="ARBA" id="ARBA00022801"/>
    </source>
</evidence>
<dbReference type="PANTHER" id="PTHR22939:SF129">
    <property type="entry name" value="SERINE PROTEASE HTRA2, MITOCHONDRIAL"/>
    <property type="match status" value="1"/>
</dbReference>
<evidence type="ECO:0000256" key="4">
    <source>
        <dbReference type="SAM" id="MobiDB-lite"/>
    </source>
</evidence>
<feature type="domain" description="PDZ" evidence="6">
    <location>
        <begin position="386"/>
        <end position="472"/>
    </location>
</feature>
<accession>A0A3A5MT15</accession>
<evidence type="ECO:0000256" key="5">
    <source>
        <dbReference type="SAM" id="Phobius"/>
    </source>
</evidence>
<evidence type="ECO:0000313" key="7">
    <source>
        <dbReference type="EMBL" id="RJT88404.1"/>
    </source>
</evidence>
<dbReference type="Gene3D" id="2.30.42.10">
    <property type="match status" value="1"/>
</dbReference>
<dbReference type="InterPro" id="IPR043504">
    <property type="entry name" value="Peptidase_S1_PA_chymotrypsin"/>
</dbReference>
<reference evidence="7 8" key="1">
    <citation type="submission" date="2018-09" db="EMBL/GenBank/DDBJ databases">
        <title>Novel species of Cryobacterium.</title>
        <authorList>
            <person name="Liu Q."/>
            <person name="Xin Y.-H."/>
        </authorList>
    </citation>
    <scope>NUCLEOTIDE SEQUENCE [LARGE SCALE GENOMIC DNA]</scope>
    <source>
        <strain evidence="7 8">Hh39</strain>
    </source>
</reference>
<dbReference type="Gene3D" id="2.40.10.10">
    <property type="entry name" value="Trypsin-like serine proteases"/>
    <property type="match status" value="2"/>
</dbReference>
<evidence type="ECO:0000256" key="1">
    <source>
        <dbReference type="ARBA" id="ARBA00010541"/>
    </source>
</evidence>
<feature type="region of interest" description="Disordered" evidence="4">
    <location>
        <begin position="277"/>
        <end position="296"/>
    </location>
</feature>
<keyword evidence="5" id="KW-0812">Transmembrane</keyword>
<organism evidence="7 8">
    <name type="scientific">Cryobacterium melibiosiphilum</name>
    <dbReference type="NCBI Taxonomy" id="995039"/>
    <lineage>
        <taxon>Bacteria</taxon>
        <taxon>Bacillati</taxon>
        <taxon>Actinomycetota</taxon>
        <taxon>Actinomycetes</taxon>
        <taxon>Micrococcales</taxon>
        <taxon>Microbacteriaceae</taxon>
        <taxon>Cryobacterium</taxon>
    </lineage>
</organism>
<dbReference type="SMART" id="SM00228">
    <property type="entry name" value="PDZ"/>
    <property type="match status" value="1"/>
</dbReference>
<comment type="similarity">
    <text evidence="1">Belongs to the peptidase S1C family.</text>
</comment>